<evidence type="ECO:0000313" key="2">
    <source>
        <dbReference type="EMBL" id="MFC7189097.1"/>
    </source>
</evidence>
<accession>A0ABD5YJQ5</accession>
<feature type="compositionally biased region" description="Basic and acidic residues" evidence="1">
    <location>
        <begin position="15"/>
        <end position="28"/>
    </location>
</feature>
<dbReference type="RefSeq" id="WP_390204667.1">
    <property type="nucleotide sequence ID" value="NZ_JBHTAX010000001.1"/>
</dbReference>
<gene>
    <name evidence="2" type="ORF">ACFQL7_04030</name>
</gene>
<protein>
    <submittedName>
        <fullName evidence="2">Uncharacterized protein</fullName>
    </submittedName>
</protein>
<dbReference type="EMBL" id="JBHTAX010000001">
    <property type="protein sequence ID" value="MFC7189097.1"/>
    <property type="molecule type" value="Genomic_DNA"/>
</dbReference>
<comment type="caution">
    <text evidence="2">The sequence shown here is derived from an EMBL/GenBank/DDBJ whole genome shotgun (WGS) entry which is preliminary data.</text>
</comment>
<evidence type="ECO:0000256" key="1">
    <source>
        <dbReference type="SAM" id="MobiDB-lite"/>
    </source>
</evidence>
<dbReference type="AlphaFoldDB" id="A0ABD5YJQ5"/>
<sequence>MRLHTMETPPRKNKRAVDPRSVRIDRRNSTTPIRMLCRTHRVSAMGRTFLERPNRLGSTG</sequence>
<feature type="region of interest" description="Disordered" evidence="1">
    <location>
        <begin position="1"/>
        <end position="31"/>
    </location>
</feature>
<dbReference type="Proteomes" id="UP001596417">
    <property type="component" value="Unassembled WGS sequence"/>
</dbReference>
<keyword evidence="3" id="KW-1185">Reference proteome</keyword>
<reference evidence="2 3" key="1">
    <citation type="journal article" date="2019" name="Int. J. Syst. Evol. Microbiol.">
        <title>The Global Catalogue of Microorganisms (GCM) 10K type strain sequencing project: providing services to taxonomists for standard genome sequencing and annotation.</title>
        <authorList>
            <consortium name="The Broad Institute Genomics Platform"/>
            <consortium name="The Broad Institute Genome Sequencing Center for Infectious Disease"/>
            <person name="Wu L."/>
            <person name="Ma J."/>
        </authorList>
    </citation>
    <scope>NUCLEOTIDE SEQUENCE [LARGE SCALE GENOMIC DNA]</scope>
    <source>
        <strain evidence="2 3">RDMS1</strain>
    </source>
</reference>
<organism evidence="2 3">
    <name type="scientific">Halocatena marina</name>
    <dbReference type="NCBI Taxonomy" id="2934937"/>
    <lineage>
        <taxon>Archaea</taxon>
        <taxon>Methanobacteriati</taxon>
        <taxon>Methanobacteriota</taxon>
        <taxon>Stenosarchaea group</taxon>
        <taxon>Halobacteria</taxon>
        <taxon>Halobacteriales</taxon>
        <taxon>Natronomonadaceae</taxon>
        <taxon>Halocatena</taxon>
    </lineage>
</organism>
<proteinExistence type="predicted"/>
<name>A0ABD5YJQ5_9EURY</name>
<evidence type="ECO:0000313" key="3">
    <source>
        <dbReference type="Proteomes" id="UP001596417"/>
    </source>
</evidence>